<sequence length="183" mass="20465">MANDWHADPLVWGHGPRLLEVFLEPTCPFSVKTFHKLDDFLAQAGESKVSVRIWFNSQPWHLLSPIVTRAIVAASTLDGGKETAKRIMAAVANRREEFVFENHSTGPNRDATPNDVLKRLEEASGVALTQAFEIPDLDSEIKRHTKYARQNGIHSTPTFMIDGLVEPGMGSGDKVAEWVKRFE</sequence>
<name>A0A7V7KFY4_9GAMM</name>
<gene>
    <name evidence="1" type="ORF">F0A17_11745</name>
</gene>
<keyword evidence="2" id="KW-1185">Reference proteome</keyword>
<dbReference type="RefSeq" id="WP_149328526.1">
    <property type="nucleotide sequence ID" value="NZ_VTPY01000004.1"/>
</dbReference>
<dbReference type="AlphaFoldDB" id="A0A7V7KFY4"/>
<evidence type="ECO:0000313" key="2">
    <source>
        <dbReference type="Proteomes" id="UP000486760"/>
    </source>
</evidence>
<dbReference type="PANTHER" id="PTHR33875">
    <property type="entry name" value="OS09G0542200 PROTEIN"/>
    <property type="match status" value="1"/>
</dbReference>
<accession>A0A7V7KFY4</accession>
<proteinExistence type="predicted"/>
<dbReference type="Proteomes" id="UP000486760">
    <property type="component" value="Unassembled WGS sequence"/>
</dbReference>
<reference evidence="1 2" key="1">
    <citation type="submission" date="2019-08" db="EMBL/GenBank/DDBJ databases">
        <title>Bioinformatics analysis of the strain L3 and L5.</title>
        <authorList>
            <person name="Li X."/>
        </authorList>
    </citation>
    <scope>NUCLEOTIDE SEQUENCE [LARGE SCALE GENOMIC DNA]</scope>
    <source>
        <strain evidence="1 2">L5</strain>
    </source>
</reference>
<comment type="caution">
    <text evidence="1">The sequence shown here is derived from an EMBL/GenBank/DDBJ whole genome shotgun (WGS) entry which is preliminary data.</text>
</comment>
<dbReference type="Gene3D" id="3.40.30.10">
    <property type="entry name" value="Glutaredoxin"/>
    <property type="match status" value="1"/>
</dbReference>
<organism evidence="1 2">
    <name type="scientific">Billgrantia pellis</name>
    <dbReference type="NCBI Taxonomy" id="2606936"/>
    <lineage>
        <taxon>Bacteria</taxon>
        <taxon>Pseudomonadati</taxon>
        <taxon>Pseudomonadota</taxon>
        <taxon>Gammaproteobacteria</taxon>
        <taxon>Oceanospirillales</taxon>
        <taxon>Halomonadaceae</taxon>
        <taxon>Billgrantia</taxon>
    </lineage>
</organism>
<dbReference type="SUPFAM" id="SSF52833">
    <property type="entry name" value="Thioredoxin-like"/>
    <property type="match status" value="1"/>
</dbReference>
<dbReference type="PANTHER" id="PTHR33875:SF2">
    <property type="entry name" value="ACR183CP"/>
    <property type="match status" value="1"/>
</dbReference>
<evidence type="ECO:0000313" key="1">
    <source>
        <dbReference type="EMBL" id="KAA0011965.1"/>
    </source>
</evidence>
<protein>
    <submittedName>
        <fullName evidence="1">Thioredoxin domain-containing protein</fullName>
    </submittedName>
</protein>
<dbReference type="InterPro" id="IPR036249">
    <property type="entry name" value="Thioredoxin-like_sf"/>
</dbReference>
<dbReference type="EMBL" id="VTPY01000004">
    <property type="protein sequence ID" value="KAA0011965.1"/>
    <property type="molecule type" value="Genomic_DNA"/>
</dbReference>